<evidence type="ECO:0000313" key="2">
    <source>
        <dbReference type="EMBL" id="TQM39369.1"/>
    </source>
</evidence>
<feature type="transmembrane region" description="Helical" evidence="1">
    <location>
        <begin position="13"/>
        <end position="33"/>
    </location>
</feature>
<sequence length="379" mass="45138">MTIPHIWYQKSQWTIRLTAVFWLIAKIGTFKLWTADRLLPLVPPFAFLENIPNSVHLFLYIVVLCHLIFTLINTNCRWIYFSTIFFEILSCALDQNRWQPYIYQYILIFLFAGIFFKKNIKFTNLLQFLLIVIYFNSGLHKLNSGFLYNVWQNMILHRFIGLDYTTIQSPWLYQSGYILGLIETFAGIALCFTRFQNRAAWLMIGMHVFILVLITPIGLNYNVIVWPWNVLMIGLLYLIFIKKVQTETLNWIKLFSGKNMILFVLLGIMPLTNFFGIWDHFLSFNLYSGSSMKMEICIENPLETKQYEPYYSSKKTFCKTQSVIQSDDWALKELHIVVYPEKRVYEKIIQKWKLSNPNAKAVFHIYKYPYRKNDIFTYQ</sequence>
<dbReference type="EMBL" id="VFPJ01000001">
    <property type="protein sequence ID" value="TQM39369.1"/>
    <property type="molecule type" value="Genomic_DNA"/>
</dbReference>
<proteinExistence type="predicted"/>
<feature type="transmembrane region" description="Helical" evidence="1">
    <location>
        <begin position="53"/>
        <end position="71"/>
    </location>
</feature>
<keyword evidence="1" id="KW-1133">Transmembrane helix</keyword>
<evidence type="ECO:0000256" key="1">
    <source>
        <dbReference type="SAM" id="Phobius"/>
    </source>
</evidence>
<feature type="transmembrane region" description="Helical" evidence="1">
    <location>
        <begin position="223"/>
        <end position="240"/>
    </location>
</feature>
<reference evidence="2 3" key="1">
    <citation type="submission" date="2019-06" db="EMBL/GenBank/DDBJ databases">
        <title>Genomic Encyclopedia of Archaeal and Bacterial Type Strains, Phase II (KMG-II): from individual species to whole genera.</title>
        <authorList>
            <person name="Goeker M."/>
        </authorList>
    </citation>
    <scope>NUCLEOTIDE SEQUENCE [LARGE SCALE GENOMIC DNA]</scope>
    <source>
        <strain evidence="2 3">DSM 24789</strain>
    </source>
</reference>
<feature type="transmembrane region" description="Helical" evidence="1">
    <location>
        <begin position="260"/>
        <end position="278"/>
    </location>
</feature>
<feature type="transmembrane region" description="Helical" evidence="1">
    <location>
        <begin position="101"/>
        <end position="116"/>
    </location>
</feature>
<evidence type="ECO:0000313" key="3">
    <source>
        <dbReference type="Proteomes" id="UP000320773"/>
    </source>
</evidence>
<accession>A0A543FZV6</accession>
<gene>
    <name evidence="2" type="ORF">BC670_0156</name>
</gene>
<feature type="transmembrane region" description="Helical" evidence="1">
    <location>
        <begin position="128"/>
        <end position="151"/>
    </location>
</feature>
<feature type="transmembrane region" description="Helical" evidence="1">
    <location>
        <begin position="199"/>
        <end position="217"/>
    </location>
</feature>
<organism evidence="2 3">
    <name type="scientific">Flavobacterium branchiophilum</name>
    <dbReference type="NCBI Taxonomy" id="55197"/>
    <lineage>
        <taxon>Bacteria</taxon>
        <taxon>Pseudomonadati</taxon>
        <taxon>Bacteroidota</taxon>
        <taxon>Flavobacteriia</taxon>
        <taxon>Flavobacteriales</taxon>
        <taxon>Flavobacteriaceae</taxon>
        <taxon>Flavobacterium</taxon>
    </lineage>
</organism>
<keyword evidence="1" id="KW-0812">Transmembrane</keyword>
<feature type="transmembrane region" description="Helical" evidence="1">
    <location>
        <begin position="171"/>
        <end position="192"/>
    </location>
</feature>
<protein>
    <submittedName>
        <fullName evidence="2">Uncharacterized protein</fullName>
    </submittedName>
</protein>
<dbReference type="Proteomes" id="UP000320773">
    <property type="component" value="Unassembled WGS sequence"/>
</dbReference>
<dbReference type="AlphaFoldDB" id="A0A543FZV6"/>
<name>A0A543FZV6_9FLAO</name>
<dbReference type="RefSeq" id="WP_089081278.1">
    <property type="nucleotide sequence ID" value="NZ_VFPJ01000001.1"/>
</dbReference>
<keyword evidence="1" id="KW-0472">Membrane</keyword>
<feature type="transmembrane region" description="Helical" evidence="1">
    <location>
        <begin position="78"/>
        <end position="95"/>
    </location>
</feature>
<comment type="caution">
    <text evidence="2">The sequence shown here is derived from an EMBL/GenBank/DDBJ whole genome shotgun (WGS) entry which is preliminary data.</text>
</comment>